<dbReference type="AlphaFoldDB" id="A0A354M3V5"/>
<evidence type="ECO:0000256" key="2">
    <source>
        <dbReference type="ARBA" id="ARBA00022676"/>
    </source>
</evidence>
<reference evidence="5 6" key="1">
    <citation type="journal article" date="2018" name="Nat. Biotechnol.">
        <title>A standardized bacterial taxonomy based on genome phylogeny substantially revises the tree of life.</title>
        <authorList>
            <person name="Parks D.H."/>
            <person name="Chuvochina M."/>
            <person name="Waite D.W."/>
            <person name="Rinke C."/>
            <person name="Skarshewski A."/>
            <person name="Chaumeil P.A."/>
            <person name="Hugenholtz P."/>
        </authorList>
    </citation>
    <scope>NUCLEOTIDE SEQUENCE [LARGE SCALE GENOMIC DNA]</scope>
    <source>
        <strain evidence="5">UBA11482</strain>
    </source>
</reference>
<evidence type="ECO:0000256" key="3">
    <source>
        <dbReference type="ARBA" id="ARBA00022679"/>
    </source>
</evidence>
<dbReference type="InterPro" id="IPR029044">
    <property type="entry name" value="Nucleotide-diphossugar_trans"/>
</dbReference>
<dbReference type="GO" id="GO:0016757">
    <property type="term" value="F:glycosyltransferase activity"/>
    <property type="evidence" value="ECO:0007669"/>
    <property type="project" value="UniProtKB-KW"/>
</dbReference>
<keyword evidence="3 5" id="KW-0808">Transferase</keyword>
<dbReference type="PANTHER" id="PTHR43179:SF12">
    <property type="entry name" value="GALACTOFURANOSYLTRANSFERASE GLFT2"/>
    <property type="match status" value="1"/>
</dbReference>
<name>A0A354M3V5_9BACT</name>
<dbReference type="PANTHER" id="PTHR43179">
    <property type="entry name" value="RHAMNOSYLTRANSFERASE WBBL"/>
    <property type="match status" value="1"/>
</dbReference>
<protein>
    <submittedName>
        <fullName evidence="5">Glycosyl transferase family 2</fullName>
    </submittedName>
</protein>
<dbReference type="Pfam" id="PF00535">
    <property type="entry name" value="Glycos_transf_2"/>
    <property type="match status" value="1"/>
</dbReference>
<accession>A0A354M3V5</accession>
<dbReference type="Proteomes" id="UP000262954">
    <property type="component" value="Unassembled WGS sequence"/>
</dbReference>
<evidence type="ECO:0000313" key="5">
    <source>
        <dbReference type="EMBL" id="HBJ09194.1"/>
    </source>
</evidence>
<proteinExistence type="inferred from homology"/>
<dbReference type="CDD" id="cd04186">
    <property type="entry name" value="GT_2_like_c"/>
    <property type="match status" value="1"/>
</dbReference>
<dbReference type="EMBL" id="DNWC01000123">
    <property type="protein sequence ID" value="HBJ09194.1"/>
    <property type="molecule type" value="Genomic_DNA"/>
</dbReference>
<evidence type="ECO:0000259" key="4">
    <source>
        <dbReference type="Pfam" id="PF00535"/>
    </source>
</evidence>
<comment type="caution">
    <text evidence="5">The sequence shown here is derived from an EMBL/GenBank/DDBJ whole genome shotgun (WGS) entry which is preliminary data.</text>
</comment>
<gene>
    <name evidence="5" type="ORF">DDY73_09340</name>
</gene>
<evidence type="ECO:0000313" key="6">
    <source>
        <dbReference type="Proteomes" id="UP000262954"/>
    </source>
</evidence>
<dbReference type="InterPro" id="IPR001173">
    <property type="entry name" value="Glyco_trans_2-like"/>
</dbReference>
<evidence type="ECO:0000256" key="1">
    <source>
        <dbReference type="ARBA" id="ARBA00006739"/>
    </source>
</evidence>
<dbReference type="Gene3D" id="3.90.550.10">
    <property type="entry name" value="Spore Coat Polysaccharide Biosynthesis Protein SpsA, Chain A"/>
    <property type="match status" value="1"/>
</dbReference>
<comment type="similarity">
    <text evidence="1">Belongs to the glycosyltransferase 2 family.</text>
</comment>
<keyword evidence="2" id="KW-0328">Glycosyltransferase</keyword>
<feature type="domain" description="Glycosyltransferase 2-like" evidence="4">
    <location>
        <begin position="36"/>
        <end position="146"/>
    </location>
</feature>
<organism evidence="5 6">
    <name type="scientific">Coprobacter fastidiosus</name>
    <dbReference type="NCBI Taxonomy" id="1099853"/>
    <lineage>
        <taxon>Bacteria</taxon>
        <taxon>Pseudomonadati</taxon>
        <taxon>Bacteroidota</taxon>
        <taxon>Bacteroidia</taxon>
        <taxon>Bacteroidales</taxon>
        <taxon>Barnesiellaceae</taxon>
        <taxon>Coprobacter</taxon>
    </lineage>
</organism>
<dbReference type="SUPFAM" id="SSF53448">
    <property type="entry name" value="Nucleotide-diphospho-sugar transferases"/>
    <property type="match status" value="1"/>
</dbReference>
<sequence length="368" mass="42473">MRRNIGYGLIIVGNINAPDNRFIKLIKISLLKKVAVIILNWNGLALLEKFLPSVCRYTNPELADIIIADNGSDDNSIAWIQKNHPEVKIMAFPQNYGYAEGYNRAIKALEYEYVVLLNSDVEATPAWIEPLVEYCDKNTDVAACQPKLKAYRQKDCFEYAGAAGGFLDRYGYAFCRGRIFDTIEKDYGQYDSITDIFWATGACLFIRRAEYLNAGGLDADFFAHMEEIDLCWRVHLMGKRIVIIPQSTVYHLGGGTLNASNPRKTYLNFRNNLLMLYKNLPLKEGKSLLFIRRLMDTAAMGKFLLSGEWENVKAVWKAHIDYRKMKKRYNSQPRTNLLKNFPETNRNITVDYFLKKKRFFEKINSKKQ</sequence>